<dbReference type="InterPro" id="IPR010505">
    <property type="entry name" value="MoaA_twitch"/>
</dbReference>
<comment type="subunit">
    <text evidence="12">Monomer and homodimer.</text>
</comment>
<keyword evidence="3 12" id="KW-0949">S-adenosyl-L-methionine</keyword>
<dbReference type="PROSITE" id="PS51918">
    <property type="entry name" value="RADICAL_SAM"/>
    <property type="match status" value="1"/>
</dbReference>
<organism evidence="14 15">
    <name type="scientific">Candidatus Methylomirabilis limnetica</name>
    <dbReference type="NCBI Taxonomy" id="2033718"/>
    <lineage>
        <taxon>Bacteria</taxon>
        <taxon>Candidatus Methylomirabilota</taxon>
        <taxon>Candidatus Methylomirabilia</taxon>
        <taxon>Candidatus Methylomirabilales</taxon>
        <taxon>Candidatus Methylomirabilaceae</taxon>
        <taxon>Candidatus Methylomirabilis</taxon>
    </lineage>
</organism>
<dbReference type="InterPro" id="IPR006638">
    <property type="entry name" value="Elp3/MiaA/NifB-like_rSAM"/>
</dbReference>
<feature type="binding site" evidence="12">
    <location>
        <position position="104"/>
    </location>
    <ligand>
        <name>GTP</name>
        <dbReference type="ChEBI" id="CHEBI:37565"/>
    </ligand>
</feature>
<dbReference type="PANTHER" id="PTHR22960">
    <property type="entry name" value="MOLYBDOPTERIN COFACTOR SYNTHESIS PROTEIN A"/>
    <property type="match status" value="1"/>
</dbReference>
<dbReference type="SUPFAM" id="SSF102114">
    <property type="entry name" value="Radical SAM enzymes"/>
    <property type="match status" value="1"/>
</dbReference>
<keyword evidence="5 12" id="KW-0547">Nucleotide-binding</keyword>
<gene>
    <name evidence="12 14" type="primary">moaA</name>
    <name evidence="14" type="ORF">CLG94_08370</name>
</gene>
<evidence type="ECO:0000256" key="5">
    <source>
        <dbReference type="ARBA" id="ARBA00022741"/>
    </source>
</evidence>
<keyword evidence="6 12" id="KW-0408">Iron</keyword>
<comment type="cofactor">
    <cofactor evidence="12">
        <name>[4Fe-4S] cluster</name>
        <dbReference type="ChEBI" id="CHEBI:49883"/>
    </cofactor>
    <text evidence="12">Binds 2 [4Fe-4S] clusters. Binds 1 [4Fe-4S] cluster coordinated with 3 cysteines and an exchangeable S-adenosyl-L-methionine and 1 [4Fe-4S] cluster coordinated with 3 cysteines and the GTP-derived substrate.</text>
</comment>
<dbReference type="InterPro" id="IPR050105">
    <property type="entry name" value="MoCo_biosynth_MoaA/MoaC"/>
</dbReference>
<evidence type="ECO:0000313" key="14">
    <source>
        <dbReference type="EMBL" id="PTL35760.1"/>
    </source>
</evidence>
<dbReference type="InterPro" id="IPR000385">
    <property type="entry name" value="MoaA_NifB_PqqE_Fe-S-bd_CS"/>
</dbReference>
<feature type="binding site" evidence="12">
    <location>
        <position position="34"/>
    </location>
    <ligand>
        <name>[4Fe-4S] cluster</name>
        <dbReference type="ChEBI" id="CHEBI:49883"/>
        <label>1</label>
        <note>4Fe-4S-S-AdoMet</note>
    </ligand>
</feature>
<feature type="binding site" evidence="12">
    <location>
        <position position="23"/>
    </location>
    <ligand>
        <name>GTP</name>
        <dbReference type="ChEBI" id="CHEBI:37565"/>
    </ligand>
</feature>
<dbReference type="InterPro" id="IPR013785">
    <property type="entry name" value="Aldolase_TIM"/>
</dbReference>
<dbReference type="CDD" id="cd01335">
    <property type="entry name" value="Radical_SAM"/>
    <property type="match status" value="1"/>
</dbReference>
<dbReference type="GO" id="GO:0061799">
    <property type="term" value="F:cyclic pyranopterin monophosphate synthase activity"/>
    <property type="evidence" value="ECO:0007669"/>
    <property type="project" value="TreeGrafter"/>
</dbReference>
<dbReference type="GO" id="GO:0005525">
    <property type="term" value="F:GTP binding"/>
    <property type="evidence" value="ECO:0007669"/>
    <property type="project" value="UniProtKB-UniRule"/>
</dbReference>
<keyword evidence="10 12" id="KW-0456">Lyase</keyword>
<dbReference type="CDD" id="cd21117">
    <property type="entry name" value="Twitch_MoaA"/>
    <property type="match status" value="1"/>
</dbReference>
<feature type="binding site" evidence="12">
    <location>
        <position position="262"/>
    </location>
    <ligand>
        <name>[4Fe-4S] cluster</name>
        <dbReference type="ChEBI" id="CHEBI:49883"/>
        <label>2</label>
        <note>4Fe-4S-substrate</note>
    </ligand>
</feature>
<feature type="binding site" evidence="12">
    <location>
        <position position="37"/>
    </location>
    <ligand>
        <name>[4Fe-4S] cluster</name>
        <dbReference type="ChEBI" id="CHEBI:49883"/>
        <label>1</label>
        <note>4Fe-4S-S-AdoMet</note>
    </ligand>
</feature>
<dbReference type="InterPro" id="IPR058240">
    <property type="entry name" value="rSAM_sf"/>
</dbReference>
<keyword evidence="4 12" id="KW-0479">Metal-binding</keyword>
<dbReference type="SFLD" id="SFLDG01383">
    <property type="entry name" value="cyclic_pyranopterin_phosphate"/>
    <property type="match status" value="1"/>
</dbReference>
<comment type="catalytic activity">
    <reaction evidence="11 12">
        <text>GTP + AH2 + S-adenosyl-L-methionine = (8S)-3',8-cyclo-7,8-dihydroguanosine 5'-triphosphate + 5'-deoxyadenosine + L-methionine + A + H(+)</text>
        <dbReference type="Rhea" id="RHEA:49576"/>
        <dbReference type="ChEBI" id="CHEBI:13193"/>
        <dbReference type="ChEBI" id="CHEBI:15378"/>
        <dbReference type="ChEBI" id="CHEBI:17319"/>
        <dbReference type="ChEBI" id="CHEBI:17499"/>
        <dbReference type="ChEBI" id="CHEBI:37565"/>
        <dbReference type="ChEBI" id="CHEBI:57844"/>
        <dbReference type="ChEBI" id="CHEBI:59789"/>
        <dbReference type="ChEBI" id="CHEBI:131766"/>
        <dbReference type="EC" id="4.1.99.22"/>
    </reaction>
</comment>
<evidence type="ECO:0000256" key="1">
    <source>
        <dbReference type="ARBA" id="ARBA00012167"/>
    </source>
</evidence>
<dbReference type="Pfam" id="PF04055">
    <property type="entry name" value="Radical_SAM"/>
    <property type="match status" value="1"/>
</dbReference>
<dbReference type="GO" id="GO:0051539">
    <property type="term" value="F:4 iron, 4 sulfur cluster binding"/>
    <property type="evidence" value="ECO:0007669"/>
    <property type="project" value="UniProtKB-UniRule"/>
</dbReference>
<keyword evidence="15" id="KW-1185">Reference proteome</keyword>
<dbReference type="GO" id="GO:0046872">
    <property type="term" value="F:metal ion binding"/>
    <property type="evidence" value="ECO:0007669"/>
    <property type="project" value="UniProtKB-KW"/>
</dbReference>
<keyword evidence="7 12" id="KW-0411">Iron-sulfur</keyword>
<dbReference type="GO" id="GO:0006777">
    <property type="term" value="P:Mo-molybdopterin cofactor biosynthetic process"/>
    <property type="evidence" value="ECO:0007669"/>
    <property type="project" value="UniProtKB-UniRule"/>
</dbReference>
<feature type="binding site" evidence="12">
    <location>
        <position position="265"/>
    </location>
    <ligand>
        <name>[4Fe-4S] cluster</name>
        <dbReference type="ChEBI" id="CHEBI:49883"/>
        <label>2</label>
        <note>4Fe-4S-substrate</note>
    </ligand>
</feature>
<feature type="binding site" evidence="12">
    <location>
        <begin position="267"/>
        <end position="269"/>
    </location>
    <ligand>
        <name>GTP</name>
        <dbReference type="ChEBI" id="CHEBI:37565"/>
    </ligand>
</feature>
<comment type="similarity">
    <text evidence="12">Belongs to the radical SAM superfamily. MoaA family.</text>
</comment>
<comment type="pathway">
    <text evidence="12">Cofactor biosynthesis; molybdopterin biosynthesis.</text>
</comment>
<evidence type="ECO:0000256" key="4">
    <source>
        <dbReference type="ARBA" id="ARBA00022723"/>
    </source>
</evidence>
<dbReference type="AlphaFoldDB" id="A0A2T4TXD1"/>
<evidence type="ECO:0000256" key="7">
    <source>
        <dbReference type="ARBA" id="ARBA00023014"/>
    </source>
</evidence>
<proteinExistence type="inferred from homology"/>
<feature type="binding site" evidence="12">
    <location>
        <position position="279"/>
    </location>
    <ligand>
        <name>[4Fe-4S] cluster</name>
        <dbReference type="ChEBI" id="CHEBI:49883"/>
        <label>2</label>
        <note>4Fe-4S-substrate</note>
    </ligand>
</feature>
<evidence type="ECO:0000256" key="8">
    <source>
        <dbReference type="ARBA" id="ARBA00023134"/>
    </source>
</evidence>
<feature type="binding site" evidence="12">
    <location>
        <position position="30"/>
    </location>
    <ligand>
        <name>[4Fe-4S] cluster</name>
        <dbReference type="ChEBI" id="CHEBI:49883"/>
        <label>1</label>
        <note>4Fe-4S-S-AdoMet</note>
    </ligand>
</feature>
<evidence type="ECO:0000259" key="13">
    <source>
        <dbReference type="PROSITE" id="PS51918"/>
    </source>
</evidence>
<dbReference type="InterPro" id="IPR007197">
    <property type="entry name" value="rSAM"/>
</dbReference>
<feature type="binding site" evidence="12">
    <location>
        <position position="36"/>
    </location>
    <ligand>
        <name>S-adenosyl-L-methionine</name>
        <dbReference type="ChEBI" id="CHEBI:59789"/>
    </ligand>
</feature>
<keyword evidence="8 12" id="KW-0342">GTP-binding</keyword>
<evidence type="ECO:0000256" key="12">
    <source>
        <dbReference type="HAMAP-Rule" id="MF_01225"/>
    </source>
</evidence>
<dbReference type="InterPro" id="IPR040064">
    <property type="entry name" value="MoaA-like"/>
</dbReference>
<dbReference type="InterPro" id="IPR013483">
    <property type="entry name" value="MoaA"/>
</dbReference>
<keyword evidence="9 12" id="KW-0501">Molybdenum cofactor biosynthesis</keyword>
<dbReference type="SFLD" id="SFLDG01386">
    <property type="entry name" value="main_SPASM_domain-containing"/>
    <property type="match status" value="1"/>
</dbReference>
<dbReference type="OrthoDB" id="9763993at2"/>
<feature type="binding site" evidence="12">
    <location>
        <position position="73"/>
    </location>
    <ligand>
        <name>GTP</name>
        <dbReference type="ChEBI" id="CHEBI:37565"/>
    </ligand>
</feature>
<comment type="caution">
    <text evidence="14">The sequence shown here is derived from an EMBL/GenBank/DDBJ whole genome shotgun (WGS) entry which is preliminary data.</text>
</comment>
<evidence type="ECO:0000256" key="11">
    <source>
        <dbReference type="ARBA" id="ARBA00048697"/>
    </source>
</evidence>
<dbReference type="EC" id="4.1.99.22" evidence="1 12"/>
<evidence type="ECO:0000256" key="6">
    <source>
        <dbReference type="ARBA" id="ARBA00023004"/>
    </source>
</evidence>
<dbReference type="Pfam" id="PF06463">
    <property type="entry name" value="Mob_synth_C"/>
    <property type="match status" value="1"/>
</dbReference>
<dbReference type="SFLD" id="SFLDG01067">
    <property type="entry name" value="SPASM/twitch_domain_containing"/>
    <property type="match status" value="1"/>
</dbReference>
<dbReference type="GO" id="GO:0061798">
    <property type="term" value="F:GTP 3',8'-cyclase activity"/>
    <property type="evidence" value="ECO:0007669"/>
    <property type="project" value="UniProtKB-UniRule"/>
</dbReference>
<dbReference type="GO" id="GO:1904047">
    <property type="term" value="F:S-adenosyl-L-methionine binding"/>
    <property type="evidence" value="ECO:0007669"/>
    <property type="project" value="UniProtKB-UniRule"/>
</dbReference>
<dbReference type="Gene3D" id="3.20.20.70">
    <property type="entry name" value="Aldolase class I"/>
    <property type="match status" value="1"/>
</dbReference>
<dbReference type="NCBIfam" id="TIGR02666">
    <property type="entry name" value="moaA"/>
    <property type="match status" value="1"/>
</dbReference>
<evidence type="ECO:0000313" key="15">
    <source>
        <dbReference type="Proteomes" id="UP000241436"/>
    </source>
</evidence>
<keyword evidence="2 12" id="KW-0004">4Fe-4S</keyword>
<comment type="function">
    <text evidence="12">Catalyzes the cyclization of GTP to (8S)-3',8-cyclo-7,8-dihydroguanosine 5'-triphosphate.</text>
</comment>
<dbReference type="HAMAP" id="MF_01225_B">
    <property type="entry name" value="MoaA_B"/>
    <property type="match status" value="1"/>
</dbReference>
<evidence type="ECO:0000256" key="10">
    <source>
        <dbReference type="ARBA" id="ARBA00023239"/>
    </source>
</evidence>
<dbReference type="RefSeq" id="WP_107562550.1">
    <property type="nucleotide sequence ID" value="NZ_NVQC01000022.1"/>
</dbReference>
<feature type="domain" description="Radical SAM core" evidence="13">
    <location>
        <begin position="14"/>
        <end position="230"/>
    </location>
</feature>
<dbReference type="Proteomes" id="UP000241436">
    <property type="component" value="Unassembled WGS sequence"/>
</dbReference>
<sequence>MAHLTEYSPTFLDTLSRPLRNLRLSVTDRCNLRCQYCMPEEEYVWLPRKEILTLEEVSGLVDIFAELGVNKVRLTGGEPLVRRDLAALVRMIARNPQIKDLAITTNGILLAEAAQALHDAGLHRVTVSLDTLRPDRFTALTRKDSHAKVLNGIKTAGQVGLKELKIDTVVIRGVNEDELVDLLEFGKQISAEVRFIEYMDVGGATLWSMDKVFSRAEILEVLTRQYGYIEPVAAVSAAPADRFVLPDGTVFGIVASTTTPFCSTCDRSRLTADGTWYLCLYAQHGIDLRSPLRSGASKAEIISTIVSVWTMRSDRGAEERKEIRSRDVLVSVDRLRQDPRLEMHTRGG</sequence>
<dbReference type="SMART" id="SM00729">
    <property type="entry name" value="Elp3"/>
    <property type="match status" value="1"/>
</dbReference>
<feature type="binding site" evidence="12">
    <location>
        <position position="199"/>
    </location>
    <ligand>
        <name>S-adenosyl-L-methionine</name>
        <dbReference type="ChEBI" id="CHEBI:59789"/>
    </ligand>
</feature>
<reference evidence="14 15" key="1">
    <citation type="submission" date="2017-09" db="EMBL/GenBank/DDBJ databases">
        <title>Bloom of a denitrifying methanotroph, Candidatus Methylomirabilis limnetica, in a deep stratified lake.</title>
        <authorList>
            <person name="Graf J.S."/>
            <person name="Marchant H.K."/>
            <person name="Tienken D."/>
            <person name="Hach P.F."/>
            <person name="Brand A."/>
            <person name="Schubert C.J."/>
            <person name="Kuypers M.M."/>
            <person name="Milucka J."/>
        </authorList>
    </citation>
    <scope>NUCLEOTIDE SEQUENCE [LARGE SCALE GENOMIC DNA]</scope>
    <source>
        <strain evidence="14 15">Zug</strain>
    </source>
</reference>
<evidence type="ECO:0000256" key="9">
    <source>
        <dbReference type="ARBA" id="ARBA00023150"/>
    </source>
</evidence>
<dbReference type="PROSITE" id="PS01305">
    <property type="entry name" value="MOAA_NIFB_PQQE"/>
    <property type="match status" value="1"/>
</dbReference>
<dbReference type="EMBL" id="NVQC01000022">
    <property type="protein sequence ID" value="PTL35760.1"/>
    <property type="molecule type" value="Genomic_DNA"/>
</dbReference>
<name>A0A2T4TXD1_9BACT</name>
<dbReference type="PANTHER" id="PTHR22960:SF0">
    <property type="entry name" value="MOLYBDENUM COFACTOR BIOSYNTHESIS PROTEIN 1"/>
    <property type="match status" value="1"/>
</dbReference>
<protein>
    <recommendedName>
        <fullName evidence="1 12">GTP 3',8-cyclase</fullName>
        <ecNumber evidence="1 12">4.1.99.22</ecNumber>
    </recommendedName>
    <alternativeName>
        <fullName evidence="12">Molybdenum cofactor biosynthesis protein A</fullName>
    </alternativeName>
</protein>
<reference evidence="15" key="2">
    <citation type="journal article" date="2018" name="Environ. Microbiol.">
        <title>Bloom of a denitrifying methanotroph, 'Candidatus Methylomirabilis limnetica', in a deep stratified lake.</title>
        <authorList>
            <person name="Graf J.S."/>
            <person name="Mayr M.J."/>
            <person name="Marchant H.K."/>
            <person name="Tienken D."/>
            <person name="Hach P.F."/>
            <person name="Brand A."/>
            <person name="Schubert C.J."/>
            <person name="Kuypers M.M."/>
            <person name="Milucka J."/>
        </authorList>
    </citation>
    <scope>NUCLEOTIDE SEQUENCE [LARGE SCALE GENOMIC DNA]</scope>
    <source>
        <strain evidence="15">Zug</strain>
    </source>
</reference>
<dbReference type="UniPathway" id="UPA00344"/>
<feature type="binding site" evidence="12">
    <location>
        <position position="165"/>
    </location>
    <ligand>
        <name>GTP</name>
        <dbReference type="ChEBI" id="CHEBI:37565"/>
    </ligand>
</feature>
<accession>A0A2T4TXD1</accession>
<dbReference type="SFLD" id="SFLDS00029">
    <property type="entry name" value="Radical_SAM"/>
    <property type="match status" value="1"/>
</dbReference>
<feature type="binding site" evidence="12">
    <location>
        <position position="77"/>
    </location>
    <ligand>
        <name>S-adenosyl-L-methionine</name>
        <dbReference type="ChEBI" id="CHEBI:59789"/>
    </ligand>
</feature>
<evidence type="ECO:0000256" key="3">
    <source>
        <dbReference type="ARBA" id="ARBA00022691"/>
    </source>
</evidence>
<feature type="binding site" evidence="12">
    <location>
        <position position="128"/>
    </location>
    <ligand>
        <name>S-adenosyl-L-methionine</name>
        <dbReference type="ChEBI" id="CHEBI:59789"/>
    </ligand>
</feature>
<evidence type="ECO:0000256" key="2">
    <source>
        <dbReference type="ARBA" id="ARBA00022485"/>
    </source>
</evidence>